<proteinExistence type="predicted"/>
<sequence length="69" mass="7815">MSDINPYLEHSKRLGDSARSCLGLAKRIAPRSGYSGVHDAPQGSWNLGTLYKNQRKPLEEWWVIRDSNS</sequence>
<dbReference type="RefSeq" id="WP_202250227.1">
    <property type="nucleotide sequence ID" value="NZ_JAESJJ010000031.1"/>
</dbReference>
<name>A0ABS1RX20_RHOSU</name>
<gene>
    <name evidence="1" type="ORF">JMM60_17890</name>
</gene>
<protein>
    <submittedName>
        <fullName evidence="1">Uncharacterized protein</fullName>
    </submittedName>
</protein>
<dbReference type="Proteomes" id="UP000604473">
    <property type="component" value="Unassembled WGS sequence"/>
</dbReference>
<dbReference type="EMBL" id="JAESJJ010000031">
    <property type="protein sequence ID" value="MBL3610634.1"/>
    <property type="molecule type" value="Genomic_DNA"/>
</dbReference>
<organism evidence="1 2">
    <name type="scientific">Rhodovulum sulfidophilum</name>
    <name type="common">Rhodobacter sulfidophilus</name>
    <dbReference type="NCBI Taxonomy" id="35806"/>
    <lineage>
        <taxon>Bacteria</taxon>
        <taxon>Pseudomonadati</taxon>
        <taxon>Pseudomonadota</taxon>
        <taxon>Alphaproteobacteria</taxon>
        <taxon>Rhodobacterales</taxon>
        <taxon>Paracoccaceae</taxon>
        <taxon>Rhodovulum</taxon>
    </lineage>
</organism>
<keyword evidence="2" id="KW-1185">Reference proteome</keyword>
<evidence type="ECO:0000313" key="1">
    <source>
        <dbReference type="EMBL" id="MBL3610634.1"/>
    </source>
</evidence>
<accession>A0ABS1RX20</accession>
<evidence type="ECO:0000313" key="2">
    <source>
        <dbReference type="Proteomes" id="UP000604473"/>
    </source>
</evidence>
<reference evidence="1 2" key="1">
    <citation type="submission" date="2021-01" db="EMBL/GenBank/DDBJ databases">
        <title>Draft genomes of Rhodovulum sulfidophilum.</title>
        <authorList>
            <person name="Guzman M.S."/>
        </authorList>
    </citation>
    <scope>NUCLEOTIDE SEQUENCE [LARGE SCALE GENOMIC DNA]</scope>
    <source>
        <strain evidence="1 2">AB35</strain>
    </source>
</reference>
<comment type="caution">
    <text evidence="1">The sequence shown here is derived from an EMBL/GenBank/DDBJ whole genome shotgun (WGS) entry which is preliminary data.</text>
</comment>